<accession>A0A0L9URQ9</accession>
<sequence>MAMVEFKFSSTILTLYKAMVKQWSSPDCQTALCMAMFEFKFSSVILTLYKAMIVKRPSAWQWSVAARPNSDCSSFALFNRSAFPLDVRYQPFGHLFILDVRPRSQLFGLSYERSVFSVERSVLKSFGNSDVQRLVHPPRGCYTSFTLSIGLVHPPRGCYTSVTSSIGLVYPPRGSYTSFTIPQGWYTLHEVRTPHSLIHRVGTPSTRLLHLIHFIHRVGIPSTRFEHLIHYSIGLVHPPRGCYTSVTSSIGLVHPPRGCYTSCTSSIGLVHPPRGCYTSFTSSIGLVHPPRGLLHLTHFIHGVGTPSTRLLHLIHFIHRVGTPSTSSPLHCLCCVPFGYVSVAMIIHLDGSKRCRGDPLGARARGW</sequence>
<organism evidence="1 2">
    <name type="scientific">Phaseolus angularis</name>
    <name type="common">Azuki bean</name>
    <name type="synonym">Vigna angularis</name>
    <dbReference type="NCBI Taxonomy" id="3914"/>
    <lineage>
        <taxon>Eukaryota</taxon>
        <taxon>Viridiplantae</taxon>
        <taxon>Streptophyta</taxon>
        <taxon>Embryophyta</taxon>
        <taxon>Tracheophyta</taxon>
        <taxon>Spermatophyta</taxon>
        <taxon>Magnoliopsida</taxon>
        <taxon>eudicotyledons</taxon>
        <taxon>Gunneridae</taxon>
        <taxon>Pentapetalae</taxon>
        <taxon>rosids</taxon>
        <taxon>fabids</taxon>
        <taxon>Fabales</taxon>
        <taxon>Fabaceae</taxon>
        <taxon>Papilionoideae</taxon>
        <taxon>50 kb inversion clade</taxon>
        <taxon>NPAAA clade</taxon>
        <taxon>indigoferoid/millettioid clade</taxon>
        <taxon>Phaseoleae</taxon>
        <taxon>Vigna</taxon>
    </lineage>
</organism>
<dbReference type="Proteomes" id="UP000053144">
    <property type="component" value="Chromosome 6"/>
</dbReference>
<reference evidence="2" key="1">
    <citation type="journal article" date="2015" name="Proc. Natl. Acad. Sci. U.S.A.">
        <title>Genome sequencing of adzuki bean (Vigna angularis) provides insight into high starch and low fat accumulation and domestication.</title>
        <authorList>
            <person name="Yang K."/>
            <person name="Tian Z."/>
            <person name="Chen C."/>
            <person name="Luo L."/>
            <person name="Zhao B."/>
            <person name="Wang Z."/>
            <person name="Yu L."/>
            <person name="Li Y."/>
            <person name="Sun Y."/>
            <person name="Li W."/>
            <person name="Chen Y."/>
            <person name="Li Y."/>
            <person name="Zhang Y."/>
            <person name="Ai D."/>
            <person name="Zhao J."/>
            <person name="Shang C."/>
            <person name="Ma Y."/>
            <person name="Wu B."/>
            <person name="Wang M."/>
            <person name="Gao L."/>
            <person name="Sun D."/>
            <person name="Zhang P."/>
            <person name="Guo F."/>
            <person name="Wang W."/>
            <person name="Li Y."/>
            <person name="Wang J."/>
            <person name="Varshney R.K."/>
            <person name="Wang J."/>
            <person name="Ling H.Q."/>
            <person name="Wan P."/>
        </authorList>
    </citation>
    <scope>NUCLEOTIDE SEQUENCE</scope>
    <source>
        <strain evidence="2">cv. Jingnong 6</strain>
    </source>
</reference>
<protein>
    <submittedName>
        <fullName evidence="1">Uncharacterized protein</fullName>
    </submittedName>
</protein>
<name>A0A0L9URQ9_PHAAN</name>
<gene>
    <name evidence="1" type="ORF">LR48_Vigan06g058300</name>
</gene>
<evidence type="ECO:0000313" key="2">
    <source>
        <dbReference type="Proteomes" id="UP000053144"/>
    </source>
</evidence>
<dbReference type="Gramene" id="KOM45277">
    <property type="protein sequence ID" value="KOM45277"/>
    <property type="gene ID" value="LR48_Vigan06g058300"/>
</dbReference>
<evidence type="ECO:0000313" key="1">
    <source>
        <dbReference type="EMBL" id="KOM45277.1"/>
    </source>
</evidence>
<dbReference type="EMBL" id="CM003376">
    <property type="protein sequence ID" value="KOM45277.1"/>
    <property type="molecule type" value="Genomic_DNA"/>
</dbReference>
<dbReference type="AlphaFoldDB" id="A0A0L9URQ9"/>
<proteinExistence type="predicted"/>